<name>A0A343LE26_9CAUD</name>
<evidence type="ECO:0000313" key="1">
    <source>
        <dbReference type="EMBL" id="ATN94936.1"/>
    </source>
</evidence>
<evidence type="ECO:0000313" key="2">
    <source>
        <dbReference type="Proteomes" id="UP000259602"/>
    </source>
</evidence>
<dbReference type="GeneID" id="55605522"/>
<organism evidence="1 2">
    <name type="scientific">Leptospira phage LE3</name>
    <dbReference type="NCBI Taxonomy" id="2041382"/>
    <lineage>
        <taxon>Viruses</taxon>
        <taxon>Duplodnaviria</taxon>
        <taxon>Heunggongvirae</taxon>
        <taxon>Uroviricota</taxon>
        <taxon>Caudoviricetes</taxon>
        <taxon>Nylescharonvirus</taxon>
        <taxon>Nylescharonvirus LE3</taxon>
    </lineage>
</organism>
<dbReference type="Proteomes" id="UP000259602">
    <property type="component" value="Segment"/>
</dbReference>
<reference evidence="1 2" key="1">
    <citation type="journal article" date="2018" name="Sci. Rep.">
        <title>Characterization of LE3 and LE4, the only lytic phages known to infect the spirochete Leptospira.</title>
        <authorList>
            <person name="Schiettekatte O."/>
            <person name="Vincent A.T."/>
            <person name="Malosse C."/>
            <person name="Lechat P."/>
            <person name="Chamot-Rooke J."/>
            <person name="Veyrier F.J."/>
            <person name="Picardeau M."/>
            <person name="Bourhy P."/>
        </authorList>
    </citation>
    <scope>NUCLEOTIDE SEQUENCE [LARGE SCALE GENOMIC DNA]</scope>
</reference>
<proteinExistence type="predicted"/>
<keyword evidence="2" id="KW-1185">Reference proteome</keyword>
<dbReference type="EMBL" id="MF974396">
    <property type="protein sequence ID" value="ATN94936.1"/>
    <property type="molecule type" value="Genomic_DNA"/>
</dbReference>
<dbReference type="KEGG" id="vg:55605522"/>
<protein>
    <submittedName>
        <fullName evidence="1">Uncharacterized protein</fullName>
    </submittedName>
</protein>
<accession>A0A343LE26</accession>
<dbReference type="RefSeq" id="YP_009835450.1">
    <property type="nucleotide sequence ID" value="NC_048678.1"/>
</dbReference>
<sequence length="80" mass="9629">MIKHKLFYCVSPFPGICYEIKNVKISHSLGMEFSSYDSHVRYFWERPNIPKNLAEYRRARKELMNMKLYIETNHGKTSRV</sequence>